<evidence type="ECO:0000313" key="1">
    <source>
        <dbReference type="EMBL" id="AKF09269.1"/>
    </source>
</evidence>
<dbReference type="AlphaFoldDB" id="A0A0F6SGT8"/>
<dbReference type="RefSeq" id="WP_053236334.1">
    <property type="nucleotide sequence ID" value="NZ_CP011125.1"/>
</dbReference>
<gene>
    <name evidence="1" type="ORF">DB32_006418</name>
</gene>
<dbReference type="EMBL" id="CP011125">
    <property type="protein sequence ID" value="AKF09269.1"/>
    <property type="molecule type" value="Genomic_DNA"/>
</dbReference>
<protein>
    <submittedName>
        <fullName evidence="1">Uncharacterized protein</fullName>
    </submittedName>
</protein>
<organism evidence="1 2">
    <name type="scientific">Sandaracinus amylolyticus</name>
    <dbReference type="NCBI Taxonomy" id="927083"/>
    <lineage>
        <taxon>Bacteria</taxon>
        <taxon>Pseudomonadati</taxon>
        <taxon>Myxococcota</taxon>
        <taxon>Polyangia</taxon>
        <taxon>Polyangiales</taxon>
        <taxon>Sandaracinaceae</taxon>
        <taxon>Sandaracinus</taxon>
    </lineage>
</organism>
<accession>A0A0F6SGT8</accession>
<evidence type="ECO:0000313" key="2">
    <source>
        <dbReference type="Proteomes" id="UP000034883"/>
    </source>
</evidence>
<proteinExistence type="predicted"/>
<keyword evidence="2" id="KW-1185">Reference proteome</keyword>
<reference evidence="1 2" key="1">
    <citation type="submission" date="2015-03" db="EMBL/GenBank/DDBJ databases">
        <title>Genome assembly of Sandaracinus amylolyticus DSM 53668.</title>
        <authorList>
            <person name="Sharma G."/>
            <person name="Subramanian S."/>
        </authorList>
    </citation>
    <scope>NUCLEOTIDE SEQUENCE [LARGE SCALE GENOMIC DNA]</scope>
    <source>
        <strain evidence="1 2">DSM 53668</strain>
    </source>
</reference>
<dbReference type="STRING" id="927083.DB32_006418"/>
<dbReference type="KEGG" id="samy:DB32_006418"/>
<name>A0A0F6SGT8_9BACT</name>
<dbReference type="Proteomes" id="UP000034883">
    <property type="component" value="Chromosome"/>
</dbReference>
<sequence length="147" mass="16151">MDSALSPLLATVRARRAARRIAELTDEIDQVLDAAPRWDPDLLALELEALELMVAREIARARRTLERLDASERALASALRRAVEVFDRCARDIDARHTAGEWSRCVQELRAALVTSSPVLRSAVERAGAARARASSEPRHAASYGAP</sequence>